<dbReference type="InterPro" id="IPR009057">
    <property type="entry name" value="Homeodomain-like_sf"/>
</dbReference>
<dbReference type="SUPFAM" id="SSF46689">
    <property type="entry name" value="Homeodomain-like"/>
    <property type="match status" value="1"/>
</dbReference>
<keyword evidence="2 5" id="KW-0238">DNA-binding</keyword>
<accession>A0A327SAM3</accession>
<dbReference type="Pfam" id="PF12833">
    <property type="entry name" value="HTH_18"/>
    <property type="match status" value="1"/>
</dbReference>
<proteinExistence type="predicted"/>
<dbReference type="SMART" id="SM00342">
    <property type="entry name" value="HTH_ARAC"/>
    <property type="match status" value="1"/>
</dbReference>
<dbReference type="RefSeq" id="WP_111635375.1">
    <property type="nucleotide sequence ID" value="NZ_QLLR01000025.1"/>
</dbReference>
<feature type="domain" description="HTH araC/xylS-type" evidence="4">
    <location>
        <begin position="198"/>
        <end position="302"/>
    </location>
</feature>
<dbReference type="Proteomes" id="UP000249754">
    <property type="component" value="Unassembled WGS sequence"/>
</dbReference>
<name>A0A327SAM3_9SPHI</name>
<dbReference type="PRINTS" id="PR00032">
    <property type="entry name" value="HTHARAC"/>
</dbReference>
<evidence type="ECO:0000256" key="1">
    <source>
        <dbReference type="ARBA" id="ARBA00023015"/>
    </source>
</evidence>
<reference evidence="5 6" key="1">
    <citation type="submission" date="2018-06" db="EMBL/GenBank/DDBJ databases">
        <title>Genomic Encyclopedia of Archaeal and Bacterial Type Strains, Phase II (KMG-II): from individual species to whole genera.</title>
        <authorList>
            <person name="Goeker M."/>
        </authorList>
    </citation>
    <scope>NUCLEOTIDE SEQUENCE [LARGE SCALE GENOMIC DNA]</scope>
    <source>
        <strain evidence="5 6">DSM 14825</strain>
    </source>
</reference>
<dbReference type="AlphaFoldDB" id="A0A327SAM3"/>
<evidence type="ECO:0000256" key="2">
    <source>
        <dbReference type="ARBA" id="ARBA00023125"/>
    </source>
</evidence>
<evidence type="ECO:0000313" key="6">
    <source>
        <dbReference type="Proteomes" id="UP000249754"/>
    </source>
</evidence>
<keyword evidence="3" id="KW-0804">Transcription</keyword>
<dbReference type="InterPro" id="IPR018060">
    <property type="entry name" value="HTH_AraC"/>
</dbReference>
<dbReference type="OrthoDB" id="9816214at2"/>
<evidence type="ECO:0000313" key="5">
    <source>
        <dbReference type="EMBL" id="RAJ26066.1"/>
    </source>
</evidence>
<dbReference type="EMBL" id="QLLR01000025">
    <property type="protein sequence ID" value="RAJ26066.1"/>
    <property type="molecule type" value="Genomic_DNA"/>
</dbReference>
<dbReference type="Gene3D" id="1.10.10.60">
    <property type="entry name" value="Homeodomain-like"/>
    <property type="match status" value="2"/>
</dbReference>
<sequence>MANQQIQRIKSISEYHRVRGLPQPEHPLISLVDYATIKNSPDNNKISWVYDFYFIALKKNMRAKFKYGQQDYDFDEGTMFFISPGQVFRIEVNQDAPDKSGWMLLIHPGFLWNFPLATTIKKYEYFSYSVHEALFLSEKEEIVVSGIIQNIQQEYHANIDSFSQQIIISQIEVLLNYSERFYNRQFITRRIANHKVLNQLETLLDEHFSGHAIMKGLPAVQYIAGQLNLSPDYLSTLLKVTTGLNTQQHIHEKLIEKAKEKLAGTTMSVSEIAYELGFEHSQSFSKLFKSKTKLSPMEFRQSLS</sequence>
<organism evidence="5 6">
    <name type="scientific">Pedobacter cryoconitis</name>
    <dbReference type="NCBI Taxonomy" id="188932"/>
    <lineage>
        <taxon>Bacteria</taxon>
        <taxon>Pseudomonadati</taxon>
        <taxon>Bacteroidota</taxon>
        <taxon>Sphingobacteriia</taxon>
        <taxon>Sphingobacteriales</taxon>
        <taxon>Sphingobacteriaceae</taxon>
        <taxon>Pedobacter</taxon>
    </lineage>
</organism>
<dbReference type="InterPro" id="IPR020449">
    <property type="entry name" value="Tscrpt_reg_AraC-type_HTH"/>
</dbReference>
<dbReference type="PANTHER" id="PTHR43280">
    <property type="entry name" value="ARAC-FAMILY TRANSCRIPTIONAL REGULATOR"/>
    <property type="match status" value="1"/>
</dbReference>
<dbReference type="STRING" id="188932.AY601_0522"/>
<dbReference type="GO" id="GO:0003700">
    <property type="term" value="F:DNA-binding transcription factor activity"/>
    <property type="evidence" value="ECO:0007669"/>
    <property type="project" value="InterPro"/>
</dbReference>
<dbReference type="PANTHER" id="PTHR43280:SF32">
    <property type="entry name" value="TRANSCRIPTIONAL REGULATORY PROTEIN"/>
    <property type="match status" value="1"/>
</dbReference>
<dbReference type="GO" id="GO:0043565">
    <property type="term" value="F:sequence-specific DNA binding"/>
    <property type="evidence" value="ECO:0007669"/>
    <property type="project" value="InterPro"/>
</dbReference>
<protein>
    <submittedName>
        <fullName evidence="5">AraC-like DNA-binding protein</fullName>
    </submittedName>
</protein>
<evidence type="ECO:0000259" key="4">
    <source>
        <dbReference type="PROSITE" id="PS01124"/>
    </source>
</evidence>
<gene>
    <name evidence="5" type="ORF">LY11_03999</name>
</gene>
<comment type="caution">
    <text evidence="5">The sequence shown here is derived from an EMBL/GenBank/DDBJ whole genome shotgun (WGS) entry which is preliminary data.</text>
</comment>
<dbReference type="PROSITE" id="PS01124">
    <property type="entry name" value="HTH_ARAC_FAMILY_2"/>
    <property type="match status" value="1"/>
</dbReference>
<evidence type="ECO:0000256" key="3">
    <source>
        <dbReference type="ARBA" id="ARBA00023163"/>
    </source>
</evidence>
<keyword evidence="1" id="KW-0805">Transcription regulation</keyword>